<accession>A0ABU8BHS6</accession>
<name>A0ABU8BHS6_9BRAD</name>
<sequence length="299" mass="32820">MKEGRQDLGLASNKYAVACNIPKVDYSIQSTEHCFQLLCMEVCFSLTIDSALDALLKHRSVVWRPTRMHRSGATTAISPDVSFSYEDLSPSVENFLRGQADRIRRQCANSIIQIGKALTESKRHLSHGVFLRWVEAEIGFPARTAQAYMRVAHWASGKSAAVAHLPPSALYVLSSSGVPEEFVLEVLERVEAGEKIAASAVRQELRTLQQKRAAKSSANDVDAQPVLDKTTEQPTYDRALSCPTPIAELAGLLARKLAAVDFARVCEILTSEMLLSDPDLAENLAQQFRCAAESSLVFA</sequence>
<organism evidence="1 2">
    <name type="scientific">Bradyrhizobium algeriense</name>
    <dbReference type="NCBI Taxonomy" id="634784"/>
    <lineage>
        <taxon>Bacteria</taxon>
        <taxon>Pseudomonadati</taxon>
        <taxon>Pseudomonadota</taxon>
        <taxon>Alphaproteobacteria</taxon>
        <taxon>Hyphomicrobiales</taxon>
        <taxon>Nitrobacteraceae</taxon>
        <taxon>Bradyrhizobium</taxon>
    </lineage>
</organism>
<comment type="caution">
    <text evidence="1">The sequence shown here is derived from an EMBL/GenBank/DDBJ whole genome shotgun (WGS) entry which is preliminary data.</text>
</comment>
<dbReference type="EMBL" id="JAZHRV010000001">
    <property type="protein sequence ID" value="MEH2558050.1"/>
    <property type="molecule type" value="Genomic_DNA"/>
</dbReference>
<reference evidence="1 2" key="1">
    <citation type="submission" date="2024-02" db="EMBL/GenBank/DDBJ databases">
        <title>Adaptive strategies in a cosmopolitan and abundant soil bacterium.</title>
        <authorList>
            <person name="Carini P."/>
        </authorList>
    </citation>
    <scope>NUCLEOTIDE SEQUENCE [LARGE SCALE GENOMIC DNA]</scope>
    <source>
        <strain evidence="1 2">AZCC 1608</strain>
    </source>
</reference>
<dbReference type="Proteomes" id="UP001364224">
    <property type="component" value="Unassembled WGS sequence"/>
</dbReference>
<evidence type="ECO:0008006" key="3">
    <source>
        <dbReference type="Google" id="ProtNLM"/>
    </source>
</evidence>
<dbReference type="RefSeq" id="WP_334484857.1">
    <property type="nucleotide sequence ID" value="NZ_JAZHRV010000001.1"/>
</dbReference>
<gene>
    <name evidence="1" type="ORF">V1286_005579</name>
</gene>
<evidence type="ECO:0000313" key="1">
    <source>
        <dbReference type="EMBL" id="MEH2558050.1"/>
    </source>
</evidence>
<keyword evidence="2" id="KW-1185">Reference proteome</keyword>
<proteinExistence type="predicted"/>
<protein>
    <recommendedName>
        <fullName evidence="3">DUF3102 domain-containing protein</fullName>
    </recommendedName>
</protein>
<dbReference type="InterPro" id="IPR021451">
    <property type="entry name" value="DUF3102"/>
</dbReference>
<evidence type="ECO:0000313" key="2">
    <source>
        <dbReference type="Proteomes" id="UP001364224"/>
    </source>
</evidence>
<dbReference type="Pfam" id="PF11300">
    <property type="entry name" value="DUF3102"/>
    <property type="match status" value="1"/>
</dbReference>